<dbReference type="Pfam" id="PF13511">
    <property type="entry name" value="DUF4124"/>
    <property type="match status" value="1"/>
</dbReference>
<evidence type="ECO:0000313" key="4">
    <source>
        <dbReference type="Proteomes" id="UP000389128"/>
    </source>
</evidence>
<feature type="region of interest" description="Disordered" evidence="1">
    <location>
        <begin position="144"/>
        <end position="202"/>
    </location>
</feature>
<keyword evidence="4" id="KW-1185">Reference proteome</keyword>
<dbReference type="Proteomes" id="UP000389128">
    <property type="component" value="Unassembled WGS sequence"/>
</dbReference>
<dbReference type="EMBL" id="SDKK01000002">
    <property type="protein sequence ID" value="TYC61440.1"/>
    <property type="molecule type" value="Genomic_DNA"/>
</dbReference>
<name>A0A6C2D4I4_9RHOO</name>
<proteinExistence type="predicted"/>
<evidence type="ECO:0000313" key="3">
    <source>
        <dbReference type="EMBL" id="TYC61440.1"/>
    </source>
</evidence>
<protein>
    <submittedName>
        <fullName evidence="3">DUF4124 domain-containing protein</fullName>
    </submittedName>
</protein>
<feature type="compositionally biased region" description="Basic and acidic residues" evidence="1">
    <location>
        <begin position="184"/>
        <end position="202"/>
    </location>
</feature>
<dbReference type="AlphaFoldDB" id="A0A6C2D4I4"/>
<evidence type="ECO:0000259" key="2">
    <source>
        <dbReference type="Pfam" id="PF13511"/>
    </source>
</evidence>
<evidence type="ECO:0000256" key="1">
    <source>
        <dbReference type="SAM" id="MobiDB-lite"/>
    </source>
</evidence>
<sequence length="202" mass="22187">MPPKPPGPAKGVAIGWKSCCAVLSSAASQLHSVFSSHRSWPGCLTTRSSISSSWEGADVRMWILSLALVVSPAWAEVFKCTSGGVTTYSEIPCGDKPKIVDLKVHQPSRRDQLDAQQRALSDSRGVAAVDAQRDRLEIERRIERSQRASAEAAHNSKCAGYQRGARNAAAERDGYYTPAFKSQAEQRRKEYEDAHFSECYAK</sequence>
<feature type="domain" description="DUF4124" evidence="2">
    <location>
        <begin position="64"/>
        <end position="115"/>
    </location>
</feature>
<organism evidence="3 4">
    <name type="scientific">Zoogloea oleivorans</name>
    <dbReference type="NCBI Taxonomy" id="1552750"/>
    <lineage>
        <taxon>Bacteria</taxon>
        <taxon>Pseudomonadati</taxon>
        <taxon>Pseudomonadota</taxon>
        <taxon>Betaproteobacteria</taxon>
        <taxon>Rhodocyclales</taxon>
        <taxon>Zoogloeaceae</taxon>
        <taxon>Zoogloea</taxon>
    </lineage>
</organism>
<accession>A0A6C2D4I4</accession>
<gene>
    <name evidence="3" type="ORF">ETQ85_01860</name>
</gene>
<comment type="caution">
    <text evidence="3">The sequence shown here is derived from an EMBL/GenBank/DDBJ whole genome shotgun (WGS) entry which is preliminary data.</text>
</comment>
<dbReference type="InterPro" id="IPR025392">
    <property type="entry name" value="DUF4124"/>
</dbReference>
<reference evidence="3 4" key="1">
    <citation type="submission" date="2019-01" db="EMBL/GenBank/DDBJ databases">
        <title>Zoogloea oleivorans genome sequencing and assembly.</title>
        <authorList>
            <person name="Tancsics A."/>
            <person name="Farkas M."/>
            <person name="Kriszt B."/>
            <person name="Maroti G."/>
            <person name="Horvath B."/>
        </authorList>
    </citation>
    <scope>NUCLEOTIDE SEQUENCE [LARGE SCALE GENOMIC DNA]</scope>
    <source>
        <strain evidence="3 4">Buc</strain>
    </source>
</reference>
<dbReference type="OrthoDB" id="8927377at2"/>